<reference evidence="2" key="1">
    <citation type="submission" date="2019-10" db="EMBL/GenBank/DDBJ databases">
        <authorList>
            <person name="Zhang R."/>
            <person name="Pan Y."/>
            <person name="Wang J."/>
            <person name="Ma R."/>
            <person name="Yu S."/>
        </authorList>
    </citation>
    <scope>NUCLEOTIDE SEQUENCE</scope>
    <source>
        <strain evidence="2">LA-IB0</strain>
        <tissue evidence="2">Leaf</tissue>
    </source>
</reference>
<organism evidence="2 3">
    <name type="scientific">Buddleja alternifolia</name>
    <dbReference type="NCBI Taxonomy" id="168488"/>
    <lineage>
        <taxon>Eukaryota</taxon>
        <taxon>Viridiplantae</taxon>
        <taxon>Streptophyta</taxon>
        <taxon>Embryophyta</taxon>
        <taxon>Tracheophyta</taxon>
        <taxon>Spermatophyta</taxon>
        <taxon>Magnoliopsida</taxon>
        <taxon>eudicotyledons</taxon>
        <taxon>Gunneridae</taxon>
        <taxon>Pentapetalae</taxon>
        <taxon>asterids</taxon>
        <taxon>lamiids</taxon>
        <taxon>Lamiales</taxon>
        <taxon>Scrophulariaceae</taxon>
        <taxon>Buddlejeae</taxon>
        <taxon>Buddleja</taxon>
    </lineage>
</organism>
<feature type="region of interest" description="Disordered" evidence="1">
    <location>
        <begin position="70"/>
        <end position="89"/>
    </location>
</feature>
<dbReference type="Proteomes" id="UP000826271">
    <property type="component" value="Unassembled WGS sequence"/>
</dbReference>
<keyword evidence="3" id="KW-1185">Reference proteome</keyword>
<evidence type="ECO:0000256" key="1">
    <source>
        <dbReference type="SAM" id="MobiDB-lite"/>
    </source>
</evidence>
<evidence type="ECO:0000313" key="2">
    <source>
        <dbReference type="EMBL" id="KAG8386169.1"/>
    </source>
</evidence>
<dbReference type="AlphaFoldDB" id="A0AAV6XU80"/>
<feature type="region of interest" description="Disordered" evidence="1">
    <location>
        <begin position="1"/>
        <end position="49"/>
    </location>
</feature>
<comment type="caution">
    <text evidence="2">The sequence shown here is derived from an EMBL/GenBank/DDBJ whole genome shotgun (WGS) entry which is preliminary data.</text>
</comment>
<feature type="compositionally biased region" description="Low complexity" evidence="1">
    <location>
        <begin position="32"/>
        <end position="45"/>
    </location>
</feature>
<protein>
    <submittedName>
        <fullName evidence="2">Uncharacterized protein</fullName>
    </submittedName>
</protein>
<sequence length="211" mass="23442">MAEEVAYSSVGGESNKRKYEDSPSPVARRATGFSSGSGSSESPASYNNVPPLMDEIELAKQKAQEIAVRLLNTSDPSKRARGENGGSGGGGFDSSDYVLCNLHHQSIYIRSSLEEHFGSCGEITIVSIPKYQDGGSKVMLYYLFMLGKERATLKFSLGEVSFEEKEEEEEGFISNWDYKTPYKKRAMMMRFDLGGHLYGLEMKMGKQKQPR</sequence>
<dbReference type="EMBL" id="WHWC01000003">
    <property type="protein sequence ID" value="KAG8386169.1"/>
    <property type="molecule type" value="Genomic_DNA"/>
</dbReference>
<evidence type="ECO:0000313" key="3">
    <source>
        <dbReference type="Proteomes" id="UP000826271"/>
    </source>
</evidence>
<proteinExistence type="predicted"/>
<name>A0AAV6XU80_9LAMI</name>
<gene>
    <name evidence="2" type="ORF">BUALT_Bualt03G0121100</name>
</gene>
<accession>A0AAV6XU80</accession>